<evidence type="ECO:0000256" key="1">
    <source>
        <dbReference type="SAM" id="MobiDB-lite"/>
    </source>
</evidence>
<evidence type="ECO:0000313" key="3">
    <source>
        <dbReference type="Proteomes" id="UP000324106"/>
    </source>
</evidence>
<dbReference type="Proteomes" id="UP000324106">
    <property type="component" value="Chromosome"/>
</dbReference>
<feature type="compositionally biased region" description="Polar residues" evidence="1">
    <location>
        <begin position="237"/>
        <end position="248"/>
    </location>
</feature>
<feature type="compositionally biased region" description="Gly residues" evidence="1">
    <location>
        <begin position="401"/>
        <end position="431"/>
    </location>
</feature>
<feature type="region of interest" description="Disordered" evidence="1">
    <location>
        <begin position="188"/>
        <end position="511"/>
    </location>
</feature>
<dbReference type="EMBL" id="CP029194">
    <property type="protein sequence ID" value="QES21933.1"/>
    <property type="molecule type" value="Genomic_DNA"/>
</dbReference>
<organism evidence="2 3">
    <name type="scientific">Streptomyces venezuelae</name>
    <dbReference type="NCBI Taxonomy" id="54571"/>
    <lineage>
        <taxon>Bacteria</taxon>
        <taxon>Bacillati</taxon>
        <taxon>Actinomycetota</taxon>
        <taxon>Actinomycetes</taxon>
        <taxon>Kitasatosporales</taxon>
        <taxon>Streptomycetaceae</taxon>
        <taxon>Streptomyces</taxon>
    </lineage>
</organism>
<sequence>MRPAEGGGGGGTNFRAMSHQQMLAWLDEASSFYVGDAAQRLKSVSEQLETIAAELSASMRRMDWEGEAEKAFVEWATNVANSTKGLADYSKAGAKWMEENSSAIASAQSAMPRYTSHASAKENLEAALKYRNDPDSRHIAGQARSSMAASEELAAIEAKEAANKEAAAKEMDRLSSAYAWSSSNMRNNVPPTFPPPPGAFVPADPGTNRNVTDRVQYPTSDSRTTGPDTRTGTDSSRTQPDTRTTPDSPVTPPTGDRTGPTDVVKPGDRPDVPTDVRPEVPVDLGIDNVDTLPQQTPTTTGPGPTQNTPPPVTKDGGTPPYVTTGMPPFPSKSGQGPLTSTPPISGGNGNPRGPVPGSQRTGLSVPREGISGGRQVQSTHGRPATGIPRSTVIGTEQGARNGTGMGRGPMGGGMGTSMGGGMGAGQNGISGGRRLAGESGGVVGGKAQRPGAAAGAGARPFTPGGSGLVRGATTPAGREREETNGERPDYLVEDEETWQQGNRRVAPPVID</sequence>
<reference evidence="2 3" key="1">
    <citation type="submission" date="2018-05" db="EMBL/GenBank/DDBJ databases">
        <title>Streptomyces venezuelae.</title>
        <authorList>
            <person name="Kim W."/>
            <person name="Lee N."/>
            <person name="Cho B.-K."/>
        </authorList>
    </citation>
    <scope>NUCLEOTIDE SEQUENCE [LARGE SCALE GENOMIC DNA]</scope>
    <source>
        <strain evidence="2 3">ATCC 15068</strain>
    </source>
</reference>
<feature type="compositionally biased region" description="Low complexity" evidence="1">
    <location>
        <begin position="218"/>
        <end position="236"/>
    </location>
</feature>
<evidence type="ECO:0000313" key="2">
    <source>
        <dbReference type="EMBL" id="QES21933.1"/>
    </source>
</evidence>
<feature type="compositionally biased region" description="Polar residues" evidence="1">
    <location>
        <begin position="332"/>
        <end position="343"/>
    </location>
</feature>
<feature type="compositionally biased region" description="Low complexity" evidence="1">
    <location>
        <begin position="445"/>
        <end position="463"/>
    </location>
</feature>
<accession>A0A5P2AUR2</accession>
<dbReference type="Gene3D" id="1.20.1260.20">
    <property type="entry name" value="PPE superfamily"/>
    <property type="match status" value="1"/>
</dbReference>
<evidence type="ECO:0008006" key="4">
    <source>
        <dbReference type="Google" id="ProtNLM"/>
    </source>
</evidence>
<feature type="compositionally biased region" description="Basic and acidic residues" evidence="1">
    <location>
        <begin position="265"/>
        <end position="280"/>
    </location>
</feature>
<proteinExistence type="predicted"/>
<feature type="compositionally biased region" description="Low complexity" evidence="1">
    <location>
        <begin position="253"/>
        <end position="263"/>
    </location>
</feature>
<name>A0A5P2AUR2_STRVZ</name>
<feature type="compositionally biased region" description="Basic and acidic residues" evidence="1">
    <location>
        <begin position="477"/>
        <end position="490"/>
    </location>
</feature>
<dbReference type="AlphaFoldDB" id="A0A5P2AUR2"/>
<gene>
    <name evidence="2" type="ORF">DEJ46_24825</name>
</gene>
<dbReference type="OrthoDB" id="4337967at2"/>
<protein>
    <recommendedName>
        <fullName evidence="4">PPE family domain-containing protein</fullName>
    </recommendedName>
</protein>
<feature type="compositionally biased region" description="Low complexity" evidence="1">
    <location>
        <begin position="291"/>
        <end position="306"/>
    </location>
</feature>
<dbReference type="InterPro" id="IPR038332">
    <property type="entry name" value="PPE_sf"/>
</dbReference>